<evidence type="ECO:0000313" key="2">
    <source>
        <dbReference type="Proteomes" id="UP000275267"/>
    </source>
</evidence>
<name>A0A3L6Q0W9_PANMI</name>
<dbReference type="EMBL" id="PQIB02000014">
    <property type="protein sequence ID" value="RLM69638.1"/>
    <property type="molecule type" value="Genomic_DNA"/>
</dbReference>
<keyword evidence="2" id="KW-1185">Reference proteome</keyword>
<protein>
    <submittedName>
        <fullName evidence="1">Uncharacterized protein</fullName>
    </submittedName>
</protein>
<dbReference type="AlphaFoldDB" id="A0A3L6Q0W9"/>
<accession>A0A3L6Q0W9</accession>
<organism evidence="1 2">
    <name type="scientific">Panicum miliaceum</name>
    <name type="common">Proso millet</name>
    <name type="synonym">Broomcorn millet</name>
    <dbReference type="NCBI Taxonomy" id="4540"/>
    <lineage>
        <taxon>Eukaryota</taxon>
        <taxon>Viridiplantae</taxon>
        <taxon>Streptophyta</taxon>
        <taxon>Embryophyta</taxon>
        <taxon>Tracheophyta</taxon>
        <taxon>Spermatophyta</taxon>
        <taxon>Magnoliopsida</taxon>
        <taxon>Liliopsida</taxon>
        <taxon>Poales</taxon>
        <taxon>Poaceae</taxon>
        <taxon>PACMAD clade</taxon>
        <taxon>Panicoideae</taxon>
        <taxon>Panicodae</taxon>
        <taxon>Paniceae</taxon>
        <taxon>Panicinae</taxon>
        <taxon>Panicum</taxon>
        <taxon>Panicum sect. Panicum</taxon>
    </lineage>
</organism>
<proteinExistence type="predicted"/>
<reference evidence="2" key="1">
    <citation type="journal article" date="2019" name="Nat. Commun.">
        <title>The genome of broomcorn millet.</title>
        <authorList>
            <person name="Zou C."/>
            <person name="Miki D."/>
            <person name="Li D."/>
            <person name="Tang Q."/>
            <person name="Xiao L."/>
            <person name="Rajput S."/>
            <person name="Deng P."/>
            <person name="Jia W."/>
            <person name="Huang R."/>
            <person name="Zhang M."/>
            <person name="Sun Y."/>
            <person name="Hu J."/>
            <person name="Fu X."/>
            <person name="Schnable P.S."/>
            <person name="Li F."/>
            <person name="Zhang H."/>
            <person name="Feng B."/>
            <person name="Zhu X."/>
            <person name="Liu R."/>
            <person name="Schnable J.C."/>
            <person name="Zhu J.-K."/>
            <person name="Zhang H."/>
        </authorList>
    </citation>
    <scope>NUCLEOTIDE SEQUENCE [LARGE SCALE GENOMIC DNA]</scope>
</reference>
<dbReference type="Proteomes" id="UP000275267">
    <property type="component" value="Unassembled WGS sequence"/>
</dbReference>
<sequence length="115" mass="13088">MVITKTASPIPSQQVHQAFNNSLPHQQATMEVFTKATWGSTCKRCQVLLCDLRQLVRLLARSFFDSPPAMHRRRQCSAEAPPSCYGPSYSLSPVTARRLNTRTIRSRARRMLRTL</sequence>
<gene>
    <name evidence="1" type="ORF">C2845_PM17G09040</name>
</gene>
<evidence type="ECO:0000313" key="1">
    <source>
        <dbReference type="EMBL" id="RLM69638.1"/>
    </source>
</evidence>
<comment type="caution">
    <text evidence="1">The sequence shown here is derived from an EMBL/GenBank/DDBJ whole genome shotgun (WGS) entry which is preliminary data.</text>
</comment>